<evidence type="ECO:0000313" key="3">
    <source>
        <dbReference type="Proteomes" id="UP000292052"/>
    </source>
</evidence>
<protein>
    <submittedName>
        <fullName evidence="2">PBP GOBP domain containing protein</fullName>
    </submittedName>
</protein>
<dbReference type="SMART" id="SM00708">
    <property type="entry name" value="PhBP"/>
    <property type="match status" value="1"/>
</dbReference>
<accession>A0A482VFJ1</accession>
<dbReference type="PANTHER" id="PTHR11857:SF42">
    <property type="entry name" value="GENERAL ODORANT-BINDING PROTEIN 19D-RELATED"/>
    <property type="match status" value="1"/>
</dbReference>
<dbReference type="GO" id="GO:0007608">
    <property type="term" value="P:sensory perception of smell"/>
    <property type="evidence" value="ECO:0007669"/>
    <property type="project" value="TreeGrafter"/>
</dbReference>
<dbReference type="GO" id="GO:0005549">
    <property type="term" value="F:odorant binding"/>
    <property type="evidence" value="ECO:0007669"/>
    <property type="project" value="InterPro"/>
</dbReference>
<dbReference type="InterPro" id="IPR036728">
    <property type="entry name" value="PBP_GOBP_sf"/>
</dbReference>
<dbReference type="STRING" id="1661398.A0A482VFJ1"/>
<evidence type="ECO:0000256" key="1">
    <source>
        <dbReference type="ARBA" id="ARBA00022729"/>
    </source>
</evidence>
<name>A0A482VFJ1_ASBVE</name>
<dbReference type="GO" id="GO:0005615">
    <property type="term" value="C:extracellular space"/>
    <property type="evidence" value="ECO:0007669"/>
    <property type="project" value="TreeGrafter"/>
</dbReference>
<dbReference type="PANTHER" id="PTHR11857">
    <property type="entry name" value="ODORANT BINDING PROTEIN-RELATED"/>
    <property type="match status" value="1"/>
</dbReference>
<organism evidence="2 3">
    <name type="scientific">Asbolus verrucosus</name>
    <name type="common">Desert ironclad beetle</name>
    <dbReference type="NCBI Taxonomy" id="1661398"/>
    <lineage>
        <taxon>Eukaryota</taxon>
        <taxon>Metazoa</taxon>
        <taxon>Ecdysozoa</taxon>
        <taxon>Arthropoda</taxon>
        <taxon>Hexapoda</taxon>
        <taxon>Insecta</taxon>
        <taxon>Pterygota</taxon>
        <taxon>Neoptera</taxon>
        <taxon>Endopterygota</taxon>
        <taxon>Coleoptera</taxon>
        <taxon>Polyphaga</taxon>
        <taxon>Cucujiformia</taxon>
        <taxon>Tenebrionidae</taxon>
        <taxon>Pimeliinae</taxon>
        <taxon>Asbolus</taxon>
    </lineage>
</organism>
<gene>
    <name evidence="2" type="ORF">BDFB_012832</name>
</gene>
<dbReference type="Proteomes" id="UP000292052">
    <property type="component" value="Unassembled WGS sequence"/>
</dbReference>
<dbReference type="CDD" id="cd23992">
    <property type="entry name" value="PBP_GOBP"/>
    <property type="match status" value="1"/>
</dbReference>
<dbReference type="InterPro" id="IPR006170">
    <property type="entry name" value="PBP/GOBP"/>
</dbReference>
<dbReference type="AlphaFoldDB" id="A0A482VFJ1"/>
<evidence type="ECO:0000313" key="2">
    <source>
        <dbReference type="EMBL" id="RZB84934.1"/>
    </source>
</evidence>
<comment type="caution">
    <text evidence="2">The sequence shown here is derived from an EMBL/GenBank/DDBJ whole genome shotgun (WGS) entry which is preliminary data.</text>
</comment>
<proteinExistence type="predicted"/>
<dbReference type="SUPFAM" id="SSF47565">
    <property type="entry name" value="Insect pheromone/odorant-binding proteins"/>
    <property type="match status" value="1"/>
</dbReference>
<keyword evidence="1" id="KW-0732">Signal</keyword>
<dbReference type="OrthoDB" id="6595846at2759"/>
<dbReference type="EMBL" id="QDEB01107410">
    <property type="protein sequence ID" value="RZB84934.1"/>
    <property type="molecule type" value="Genomic_DNA"/>
</dbReference>
<dbReference type="Pfam" id="PF01395">
    <property type="entry name" value="PBP_GOBP"/>
    <property type="match status" value="1"/>
</dbReference>
<dbReference type="Gene3D" id="1.10.238.20">
    <property type="entry name" value="Pheromone/general odorant binding protein domain"/>
    <property type="match status" value="1"/>
</dbReference>
<sequence length="121" mass="13391">MKEMAKKMITECKTKSGASDADLEMLTKKKVPESHEGLCMLECLLDTSEIMDEGRFSKDGMTEGFKMLAGDDEAKAKNFEELASTCDKEIGDGDKDKCVTAKLVMECIMKNAKFSVPQFSL</sequence>
<reference evidence="2 3" key="1">
    <citation type="submission" date="2017-03" db="EMBL/GenBank/DDBJ databases">
        <title>Genome of the blue death feigning beetle - Asbolus verrucosus.</title>
        <authorList>
            <person name="Rider S.D."/>
        </authorList>
    </citation>
    <scope>NUCLEOTIDE SEQUENCE [LARGE SCALE GENOMIC DNA]</scope>
    <source>
        <strain evidence="2">Butters</strain>
        <tissue evidence="2">Head and leg muscle</tissue>
    </source>
</reference>
<keyword evidence="3" id="KW-1185">Reference proteome</keyword>